<organism evidence="3">
    <name type="scientific">Percolomonas cosmopolitus</name>
    <dbReference type="NCBI Taxonomy" id="63605"/>
    <lineage>
        <taxon>Eukaryota</taxon>
        <taxon>Discoba</taxon>
        <taxon>Heterolobosea</taxon>
        <taxon>Tetramitia</taxon>
        <taxon>Eutetramitia</taxon>
        <taxon>Percolomonadidae</taxon>
        <taxon>Percolomonas</taxon>
    </lineage>
</organism>
<feature type="compositionally biased region" description="Basic and acidic residues" evidence="1">
    <location>
        <begin position="69"/>
        <end position="82"/>
    </location>
</feature>
<dbReference type="AlphaFoldDB" id="A0A7S1KQN8"/>
<sequence>MSPTQKKRLIIVLVILATLYLIFHVYTRGTSISAVGTTYIEDSDPSVRKTPRKADLDMKVTRPIGGKIKPVEPPKEETHSPAEESQDGDIEENAAPPVETPAEEEKKEETLLEKWTREAGERQTIFSSDYIEKHPNSHIRKDALKDLYGEPVDFLILIKYVHCAIKLMVKNINKFHKPRYIWFVSASKEHCKELIKMDDNIKCVWEDEIFPTFNSKVLDEKTTHGTTRSRRGWYYLQMLNFGVGRHLPDLAETYIVWDSDNVPMNDRMKFFDYDKKQYRFYTQRDHYHRGLALGYHGAYEDLMGLKVLHPDPKFTPNNPTPTEDWRSETWVAHFMVWYKPYVREILDHMEKHREVAPTEWTLEVLKVIQSDKQKEYFDGFADYDTYGSWLKQHHIEEVQALMGSYRESTRPKTTPHYKRGTCCVPEVDYKQWEKENWLNVVIEIHKGDEAACKTDEINMIGLRPGDKLLN</sequence>
<feature type="region of interest" description="Disordered" evidence="1">
    <location>
        <begin position="64"/>
        <end position="110"/>
    </location>
</feature>
<feature type="transmembrane region" description="Helical" evidence="2">
    <location>
        <begin position="9"/>
        <end position="26"/>
    </location>
</feature>
<evidence type="ECO:0000256" key="2">
    <source>
        <dbReference type="SAM" id="Phobius"/>
    </source>
</evidence>
<evidence type="ECO:0000313" key="3">
    <source>
        <dbReference type="EMBL" id="CAD9081571.1"/>
    </source>
</evidence>
<keyword evidence="2" id="KW-1133">Transmembrane helix</keyword>
<evidence type="ECO:0000256" key="1">
    <source>
        <dbReference type="SAM" id="MobiDB-lite"/>
    </source>
</evidence>
<dbReference type="EMBL" id="HBGD01005805">
    <property type="protein sequence ID" value="CAD9081571.1"/>
    <property type="molecule type" value="Transcribed_RNA"/>
</dbReference>
<name>A0A7S1KQN8_9EUKA</name>
<protein>
    <submittedName>
        <fullName evidence="3">Uncharacterized protein</fullName>
    </submittedName>
</protein>
<accession>A0A7S1KQN8</accession>
<proteinExistence type="predicted"/>
<gene>
    <name evidence="3" type="ORF">PCOS0759_LOCUS4811</name>
</gene>
<keyword evidence="2" id="KW-0812">Transmembrane</keyword>
<keyword evidence="2" id="KW-0472">Membrane</keyword>
<reference evidence="3" key="1">
    <citation type="submission" date="2021-01" db="EMBL/GenBank/DDBJ databases">
        <authorList>
            <person name="Corre E."/>
            <person name="Pelletier E."/>
            <person name="Niang G."/>
            <person name="Scheremetjew M."/>
            <person name="Finn R."/>
            <person name="Kale V."/>
            <person name="Holt S."/>
            <person name="Cochrane G."/>
            <person name="Meng A."/>
            <person name="Brown T."/>
            <person name="Cohen L."/>
        </authorList>
    </citation>
    <scope>NUCLEOTIDE SEQUENCE</scope>
    <source>
        <strain evidence="3">WS</strain>
    </source>
</reference>